<protein>
    <submittedName>
        <fullName evidence="5">Transcriptional regulator</fullName>
    </submittedName>
</protein>
<dbReference type="InterPro" id="IPR001761">
    <property type="entry name" value="Peripla_BP/Lac1_sug-bd_dom"/>
</dbReference>
<feature type="domain" description="HTH lacI-type" evidence="4">
    <location>
        <begin position="7"/>
        <end position="60"/>
    </location>
</feature>
<name>A0ABQ5VXX0_9RHOB</name>
<evidence type="ECO:0000259" key="4">
    <source>
        <dbReference type="PROSITE" id="PS50932"/>
    </source>
</evidence>
<dbReference type="EMBL" id="BSNN01000008">
    <property type="protein sequence ID" value="GLQ36115.1"/>
    <property type="molecule type" value="Genomic_DNA"/>
</dbReference>
<dbReference type="RefSeq" id="WP_284379619.1">
    <property type="nucleotide sequence ID" value="NZ_BSNN01000008.1"/>
</dbReference>
<dbReference type="InterPro" id="IPR000843">
    <property type="entry name" value="HTH_LacI"/>
</dbReference>
<reference evidence="6" key="1">
    <citation type="journal article" date="2019" name="Int. J. Syst. Evol. Microbiol.">
        <title>The Global Catalogue of Microorganisms (GCM) 10K type strain sequencing project: providing services to taxonomists for standard genome sequencing and annotation.</title>
        <authorList>
            <consortium name="The Broad Institute Genomics Platform"/>
            <consortium name="The Broad Institute Genome Sequencing Center for Infectious Disease"/>
            <person name="Wu L."/>
            <person name="Ma J."/>
        </authorList>
    </citation>
    <scope>NUCLEOTIDE SEQUENCE [LARGE SCALE GENOMIC DNA]</scope>
    <source>
        <strain evidence="6">NBRC 110140</strain>
    </source>
</reference>
<dbReference type="PANTHER" id="PTHR30146">
    <property type="entry name" value="LACI-RELATED TRANSCRIPTIONAL REPRESSOR"/>
    <property type="match status" value="1"/>
</dbReference>
<dbReference type="CDD" id="cd01392">
    <property type="entry name" value="HTH_LacI"/>
    <property type="match status" value="1"/>
</dbReference>
<dbReference type="SUPFAM" id="SSF47413">
    <property type="entry name" value="lambda repressor-like DNA-binding domains"/>
    <property type="match status" value="1"/>
</dbReference>
<accession>A0ABQ5VXX0</accession>
<comment type="caution">
    <text evidence="5">The sequence shown here is derived from an EMBL/GenBank/DDBJ whole genome shotgun (WGS) entry which is preliminary data.</text>
</comment>
<dbReference type="Pfam" id="PF00532">
    <property type="entry name" value="Peripla_BP_1"/>
    <property type="match status" value="1"/>
</dbReference>
<sequence length="336" mass="36294">MPPKIGKIRDVARETGLSTATVSRVMNGNPKVNPEMRATVLAAAKKLNYVPNPAARALSTNRSKTVAAIIPTIDHSVYAKYITAVEKTLSARGYTLVLAISNADAQMECDAAEKLIAMGAEAFILTGAKHSAALIDLLDRCAKPLVFTSVFDDQSAIPTIGYDNQALAKAAIAHLQEHGHRDIAVVYGSLAENDRTVTRLKGARMALGSADNTLFFEVDLSVEGGRRAAMEILNTDKRPSAILCFSDVLALGVMFLLQSQGIRIPLDISVMGFDNLDWSRQSYPSLTTIDLPASQMGAEAALQIMRRLEEDHPMSSLDLPAKIMRRGSVGPVRHRP</sequence>
<evidence type="ECO:0000256" key="3">
    <source>
        <dbReference type="ARBA" id="ARBA00023163"/>
    </source>
</evidence>
<dbReference type="InterPro" id="IPR010982">
    <property type="entry name" value="Lambda_DNA-bd_dom_sf"/>
</dbReference>
<evidence type="ECO:0000313" key="5">
    <source>
        <dbReference type="EMBL" id="GLQ36115.1"/>
    </source>
</evidence>
<dbReference type="Gene3D" id="1.10.260.40">
    <property type="entry name" value="lambda repressor-like DNA-binding domains"/>
    <property type="match status" value="1"/>
</dbReference>
<organism evidence="5 6">
    <name type="scientific">Amylibacter marinus</name>
    <dbReference type="NCBI Taxonomy" id="1475483"/>
    <lineage>
        <taxon>Bacteria</taxon>
        <taxon>Pseudomonadati</taxon>
        <taxon>Pseudomonadota</taxon>
        <taxon>Alphaproteobacteria</taxon>
        <taxon>Rhodobacterales</taxon>
        <taxon>Paracoccaceae</taxon>
        <taxon>Amylibacter</taxon>
    </lineage>
</organism>
<proteinExistence type="predicted"/>
<dbReference type="Gene3D" id="3.40.50.2300">
    <property type="match status" value="2"/>
</dbReference>
<keyword evidence="1" id="KW-0805">Transcription regulation</keyword>
<keyword evidence="2" id="KW-0238">DNA-binding</keyword>
<keyword evidence="6" id="KW-1185">Reference proteome</keyword>
<gene>
    <name evidence="5" type="ORF">GCM10007939_23990</name>
</gene>
<keyword evidence="3" id="KW-0804">Transcription</keyword>
<dbReference type="PROSITE" id="PS50932">
    <property type="entry name" value="HTH_LACI_2"/>
    <property type="match status" value="1"/>
</dbReference>
<dbReference type="SUPFAM" id="SSF53822">
    <property type="entry name" value="Periplasmic binding protein-like I"/>
    <property type="match status" value="1"/>
</dbReference>
<evidence type="ECO:0000256" key="2">
    <source>
        <dbReference type="ARBA" id="ARBA00023125"/>
    </source>
</evidence>
<dbReference type="Pfam" id="PF00356">
    <property type="entry name" value="LacI"/>
    <property type="match status" value="1"/>
</dbReference>
<dbReference type="SMART" id="SM00354">
    <property type="entry name" value="HTH_LACI"/>
    <property type="match status" value="1"/>
</dbReference>
<evidence type="ECO:0000313" key="6">
    <source>
        <dbReference type="Proteomes" id="UP001156694"/>
    </source>
</evidence>
<dbReference type="PANTHER" id="PTHR30146:SF138">
    <property type="entry name" value="TRANSCRIPTIONAL REGULATORY PROTEIN"/>
    <property type="match status" value="1"/>
</dbReference>
<dbReference type="Proteomes" id="UP001156694">
    <property type="component" value="Unassembled WGS sequence"/>
</dbReference>
<evidence type="ECO:0000256" key="1">
    <source>
        <dbReference type="ARBA" id="ARBA00023015"/>
    </source>
</evidence>
<dbReference type="InterPro" id="IPR028082">
    <property type="entry name" value="Peripla_BP_I"/>
</dbReference>